<organism evidence="2 3">
    <name type="scientific">Tripterygium wilfordii</name>
    <name type="common">Thunder God vine</name>
    <dbReference type="NCBI Taxonomy" id="458696"/>
    <lineage>
        <taxon>Eukaryota</taxon>
        <taxon>Viridiplantae</taxon>
        <taxon>Streptophyta</taxon>
        <taxon>Embryophyta</taxon>
        <taxon>Tracheophyta</taxon>
        <taxon>Spermatophyta</taxon>
        <taxon>Magnoliopsida</taxon>
        <taxon>eudicotyledons</taxon>
        <taxon>Gunneridae</taxon>
        <taxon>Pentapetalae</taxon>
        <taxon>rosids</taxon>
        <taxon>fabids</taxon>
        <taxon>Celastrales</taxon>
        <taxon>Celastraceae</taxon>
        <taxon>Tripterygium</taxon>
    </lineage>
</organism>
<accession>A0A7J7D2U2</accession>
<gene>
    <name evidence="2" type="ORF">HS088_TW11G00455</name>
</gene>
<dbReference type="AlphaFoldDB" id="A0A7J7D2U2"/>
<proteinExistence type="predicted"/>
<dbReference type="InParanoid" id="A0A7J7D2U2"/>
<sequence length="139" mass="15944">MGNTSSCLSEQKTTPDPDPEVKRCPIKPYYIDREEEAIEKSIIKSDNSIWGILTPVTNFDLLNGRRQGVIFLRMTEQCIGPVLKLNPFFSNNEETTVVCNNYGIYITSVENEDTSNNYGIYITRVENDDTRNYFPDVFL</sequence>
<feature type="compositionally biased region" description="Polar residues" evidence="1">
    <location>
        <begin position="1"/>
        <end position="12"/>
    </location>
</feature>
<evidence type="ECO:0000313" key="3">
    <source>
        <dbReference type="Proteomes" id="UP000593562"/>
    </source>
</evidence>
<keyword evidence="3" id="KW-1185">Reference proteome</keyword>
<dbReference type="Proteomes" id="UP000593562">
    <property type="component" value="Unassembled WGS sequence"/>
</dbReference>
<evidence type="ECO:0000256" key="1">
    <source>
        <dbReference type="SAM" id="MobiDB-lite"/>
    </source>
</evidence>
<reference evidence="2 3" key="1">
    <citation type="journal article" date="2020" name="Nat. Commun.">
        <title>Genome of Tripterygium wilfordii and identification of cytochrome P450 involved in triptolide biosynthesis.</title>
        <authorList>
            <person name="Tu L."/>
            <person name="Su P."/>
            <person name="Zhang Z."/>
            <person name="Gao L."/>
            <person name="Wang J."/>
            <person name="Hu T."/>
            <person name="Zhou J."/>
            <person name="Zhang Y."/>
            <person name="Zhao Y."/>
            <person name="Liu Y."/>
            <person name="Song Y."/>
            <person name="Tong Y."/>
            <person name="Lu Y."/>
            <person name="Yang J."/>
            <person name="Xu C."/>
            <person name="Jia M."/>
            <person name="Peters R.J."/>
            <person name="Huang L."/>
            <person name="Gao W."/>
        </authorList>
    </citation>
    <scope>NUCLEOTIDE SEQUENCE [LARGE SCALE GENOMIC DNA]</scope>
    <source>
        <strain evidence="3">cv. XIE 37</strain>
        <tissue evidence="2">Leaf</tissue>
    </source>
</reference>
<comment type="caution">
    <text evidence="2">The sequence shown here is derived from an EMBL/GenBank/DDBJ whole genome shotgun (WGS) entry which is preliminary data.</text>
</comment>
<name>A0A7J7D2U2_TRIWF</name>
<evidence type="ECO:0000313" key="2">
    <source>
        <dbReference type="EMBL" id="KAF5740386.1"/>
    </source>
</evidence>
<dbReference type="EMBL" id="JAAARO010000011">
    <property type="protein sequence ID" value="KAF5740386.1"/>
    <property type="molecule type" value="Genomic_DNA"/>
</dbReference>
<feature type="region of interest" description="Disordered" evidence="1">
    <location>
        <begin position="1"/>
        <end position="21"/>
    </location>
</feature>
<protein>
    <submittedName>
        <fullName evidence="2">Uncharacterized protein</fullName>
    </submittedName>
</protein>